<gene>
    <name evidence="4" type="ORF">DXD46_13965</name>
    <name evidence="3" type="ORF">F9Z94_00870</name>
</gene>
<evidence type="ECO:0000313" key="6">
    <source>
        <dbReference type="Proteomes" id="UP000462885"/>
    </source>
</evidence>
<evidence type="ECO:0000313" key="5">
    <source>
        <dbReference type="Proteomes" id="UP000260640"/>
    </source>
</evidence>
<dbReference type="InterPro" id="IPR001296">
    <property type="entry name" value="Glyco_trans_1"/>
</dbReference>
<dbReference type="Pfam" id="PF13439">
    <property type="entry name" value="Glyco_transf_4"/>
    <property type="match status" value="1"/>
</dbReference>
<reference evidence="4 5" key="1">
    <citation type="submission" date="2018-08" db="EMBL/GenBank/DDBJ databases">
        <title>A genome reference for cultivated species of the human gut microbiota.</title>
        <authorList>
            <person name="Zou Y."/>
            <person name="Xue W."/>
            <person name="Luo G."/>
        </authorList>
    </citation>
    <scope>NUCLEOTIDE SEQUENCE [LARGE SCALE GENOMIC DNA]</scope>
    <source>
        <strain evidence="4 5">TM05-16</strain>
    </source>
</reference>
<organism evidence="3 6">
    <name type="scientific">Phocaeicola vulgatus</name>
    <name type="common">Bacteroides vulgatus</name>
    <dbReference type="NCBI Taxonomy" id="821"/>
    <lineage>
        <taxon>Bacteria</taxon>
        <taxon>Pseudomonadati</taxon>
        <taxon>Bacteroidota</taxon>
        <taxon>Bacteroidia</taxon>
        <taxon>Bacteroidales</taxon>
        <taxon>Bacteroidaceae</taxon>
        <taxon>Phocaeicola</taxon>
    </lineage>
</organism>
<feature type="domain" description="Glycosyl transferase family 1" evidence="1">
    <location>
        <begin position="178"/>
        <end position="347"/>
    </location>
</feature>
<evidence type="ECO:0000259" key="1">
    <source>
        <dbReference type="Pfam" id="PF00534"/>
    </source>
</evidence>
<dbReference type="EMBL" id="WCIF01000001">
    <property type="protein sequence ID" value="KAB5441981.1"/>
    <property type="molecule type" value="Genomic_DNA"/>
</dbReference>
<reference evidence="3 6" key="2">
    <citation type="submission" date="2019-10" db="EMBL/GenBank/DDBJ databases">
        <title>Genome Sequence and Assembly of iSURF_14.</title>
        <authorList>
            <person name="Wucher B.R."/>
            <person name="Ruoff K.L."/>
            <person name="Price C.E."/>
            <person name="Valls R.R."/>
            <person name="O'Toole G.A."/>
        </authorList>
    </citation>
    <scope>NUCLEOTIDE SEQUENCE [LARGE SCALE GENOMIC DNA]</scope>
    <source>
        <strain evidence="3 6">ANK132K_3B</strain>
    </source>
</reference>
<accession>A0A397WKW8</accession>
<name>A0A397WKW8_PHOVU</name>
<protein>
    <submittedName>
        <fullName evidence="3">Glycosyltransferase</fullName>
    </submittedName>
</protein>
<sequence length="381" mass="43824">MNILICTYSITRTAGGVFDAVKDLFTNKTFHKHNLKIISFSDKHIDEDISSWKNIPIQLFKAGPLLYSRQMKRYMIATNADILHMEALWRYPHILMGIWSKYHTVPIICSPHGMLDPYIISTQGKIKRIISHLFFQKGLESVNCYHALCQKEMEDIRAYGLKQPIAIIPNGINLPKTTKKYVKPDSNYHLLYLGRLHPKKGIDILLQAIATLKKENPNIFNNWIIDIVGWDHENCQTKLEHIVHSNNLKEIVIFHGGLFGEDKIKMYANADAYILPSHGEGLPMTILEAWSWKLPVVMTPQCNIPEGFEANAAIRIEDNVSSIKQGLQTLFNMSDEERISMGNRGYKLVSENFTWDASAQKMIMLYKWLTNQGEKPDFVYE</sequence>
<comment type="caution">
    <text evidence="3">The sequence shown here is derived from an EMBL/GenBank/DDBJ whole genome shotgun (WGS) entry which is preliminary data.</text>
</comment>
<dbReference type="SUPFAM" id="SSF53756">
    <property type="entry name" value="UDP-Glycosyltransferase/glycogen phosphorylase"/>
    <property type="match status" value="1"/>
</dbReference>
<keyword evidence="3" id="KW-0808">Transferase</keyword>
<dbReference type="InterPro" id="IPR028098">
    <property type="entry name" value="Glyco_trans_4-like_N"/>
</dbReference>
<dbReference type="GO" id="GO:0016757">
    <property type="term" value="F:glycosyltransferase activity"/>
    <property type="evidence" value="ECO:0007669"/>
    <property type="project" value="InterPro"/>
</dbReference>
<dbReference type="AlphaFoldDB" id="A0A397WKW8"/>
<dbReference type="Proteomes" id="UP000260640">
    <property type="component" value="Unassembled WGS sequence"/>
</dbReference>
<dbReference type="RefSeq" id="WP_032944887.1">
    <property type="nucleotide sequence ID" value="NZ_AP025232.1"/>
</dbReference>
<feature type="domain" description="Glycosyltransferase subfamily 4-like N-terminal" evidence="2">
    <location>
        <begin position="54"/>
        <end position="174"/>
    </location>
</feature>
<dbReference type="PANTHER" id="PTHR45947">
    <property type="entry name" value="SULFOQUINOVOSYL TRANSFERASE SQD2"/>
    <property type="match status" value="1"/>
</dbReference>
<evidence type="ECO:0000259" key="2">
    <source>
        <dbReference type="Pfam" id="PF13439"/>
    </source>
</evidence>
<dbReference type="Proteomes" id="UP000462885">
    <property type="component" value="Unassembled WGS sequence"/>
</dbReference>
<evidence type="ECO:0000313" key="3">
    <source>
        <dbReference type="EMBL" id="KAB5441981.1"/>
    </source>
</evidence>
<evidence type="ECO:0000313" key="4">
    <source>
        <dbReference type="EMBL" id="RGJ84523.1"/>
    </source>
</evidence>
<dbReference type="PANTHER" id="PTHR45947:SF3">
    <property type="entry name" value="SULFOQUINOVOSYL TRANSFERASE SQD2"/>
    <property type="match status" value="1"/>
</dbReference>
<dbReference type="EMBL" id="QSPP01000047">
    <property type="protein sequence ID" value="RGJ84523.1"/>
    <property type="molecule type" value="Genomic_DNA"/>
</dbReference>
<proteinExistence type="predicted"/>
<dbReference type="Gene3D" id="3.40.50.2000">
    <property type="entry name" value="Glycogen Phosphorylase B"/>
    <property type="match status" value="2"/>
</dbReference>
<dbReference type="InterPro" id="IPR050194">
    <property type="entry name" value="Glycosyltransferase_grp1"/>
</dbReference>
<dbReference type="Pfam" id="PF00534">
    <property type="entry name" value="Glycos_transf_1"/>
    <property type="match status" value="1"/>
</dbReference>